<name>A0A514JNA6_9ACTN</name>
<dbReference type="Proteomes" id="UP000316215">
    <property type="component" value="Chromosome"/>
</dbReference>
<dbReference type="Gene3D" id="1.10.10.10">
    <property type="entry name" value="Winged helix-like DNA-binding domain superfamily/Winged helix DNA-binding domain"/>
    <property type="match status" value="1"/>
</dbReference>
<dbReference type="InterPro" id="IPR036390">
    <property type="entry name" value="WH_DNA-bd_sf"/>
</dbReference>
<protein>
    <submittedName>
        <fullName evidence="5">GntR family transcriptional regulator</fullName>
    </submittedName>
</protein>
<feature type="domain" description="HTH gntR-type" evidence="4">
    <location>
        <begin position="10"/>
        <end position="77"/>
    </location>
</feature>
<dbReference type="PANTHER" id="PTHR44846">
    <property type="entry name" value="MANNOSYL-D-GLYCERATE TRANSPORT/METABOLISM SYSTEM REPRESSOR MNGR-RELATED"/>
    <property type="match status" value="1"/>
</dbReference>
<proteinExistence type="predicted"/>
<sequence>MGDLELDRSRPIWKQISEDLARRIDAGEWAGERLPGLVELSARYDVAVSTIQKAITHLKTTGHVRVELGLGTWPVPPAERQQG</sequence>
<evidence type="ECO:0000256" key="2">
    <source>
        <dbReference type="ARBA" id="ARBA00023125"/>
    </source>
</evidence>
<dbReference type="PROSITE" id="PS50949">
    <property type="entry name" value="HTH_GNTR"/>
    <property type="match status" value="1"/>
</dbReference>
<dbReference type="GO" id="GO:0003700">
    <property type="term" value="F:DNA-binding transcription factor activity"/>
    <property type="evidence" value="ECO:0007669"/>
    <property type="project" value="InterPro"/>
</dbReference>
<keyword evidence="1" id="KW-0805">Transcription regulation</keyword>
<gene>
    <name evidence="5" type="ORF">CD934_08955</name>
</gene>
<dbReference type="InterPro" id="IPR000524">
    <property type="entry name" value="Tscrpt_reg_HTH_GntR"/>
</dbReference>
<evidence type="ECO:0000256" key="3">
    <source>
        <dbReference type="ARBA" id="ARBA00023163"/>
    </source>
</evidence>
<dbReference type="InterPro" id="IPR036388">
    <property type="entry name" value="WH-like_DNA-bd_sf"/>
</dbReference>
<dbReference type="AlphaFoldDB" id="A0A514JNA6"/>
<dbReference type="SUPFAM" id="SSF46785">
    <property type="entry name" value="Winged helix' DNA-binding domain"/>
    <property type="match status" value="1"/>
</dbReference>
<reference evidence="5 6" key="1">
    <citation type="submission" date="2017-07" db="EMBL/GenBank/DDBJ databases">
        <title>The Complete Genome of Streptomyces asterosporus-ZSY.</title>
        <authorList>
            <person name="Zhang S."/>
        </authorList>
    </citation>
    <scope>NUCLEOTIDE SEQUENCE [LARGE SCALE GENOMIC DNA]</scope>
    <source>
        <strain evidence="5 6">DSM 41452</strain>
    </source>
</reference>
<evidence type="ECO:0000313" key="6">
    <source>
        <dbReference type="Proteomes" id="UP000316215"/>
    </source>
</evidence>
<keyword evidence="3" id="KW-0804">Transcription</keyword>
<dbReference type="GO" id="GO:0045892">
    <property type="term" value="P:negative regulation of DNA-templated transcription"/>
    <property type="evidence" value="ECO:0007669"/>
    <property type="project" value="TreeGrafter"/>
</dbReference>
<keyword evidence="6" id="KW-1185">Reference proteome</keyword>
<accession>A0A514JNA6</accession>
<evidence type="ECO:0000256" key="1">
    <source>
        <dbReference type="ARBA" id="ARBA00023015"/>
    </source>
</evidence>
<dbReference type="Pfam" id="PF00392">
    <property type="entry name" value="GntR"/>
    <property type="match status" value="1"/>
</dbReference>
<dbReference type="RefSeq" id="WP_142231757.1">
    <property type="nucleotide sequence ID" value="NZ_CP022310.1"/>
</dbReference>
<dbReference type="InterPro" id="IPR050679">
    <property type="entry name" value="Bact_HTH_transcr_reg"/>
</dbReference>
<evidence type="ECO:0000259" key="4">
    <source>
        <dbReference type="PROSITE" id="PS50949"/>
    </source>
</evidence>
<organism evidence="5 6">
    <name type="scientific">Streptomyces calvus</name>
    <dbReference type="NCBI Taxonomy" id="67282"/>
    <lineage>
        <taxon>Bacteria</taxon>
        <taxon>Bacillati</taxon>
        <taxon>Actinomycetota</taxon>
        <taxon>Actinomycetes</taxon>
        <taxon>Kitasatosporales</taxon>
        <taxon>Streptomycetaceae</taxon>
        <taxon>Streptomyces</taxon>
    </lineage>
</organism>
<dbReference type="KEGG" id="sast:CD934_08955"/>
<dbReference type="GO" id="GO:0003677">
    <property type="term" value="F:DNA binding"/>
    <property type="evidence" value="ECO:0007669"/>
    <property type="project" value="UniProtKB-KW"/>
</dbReference>
<dbReference type="EMBL" id="CP022310">
    <property type="protein sequence ID" value="QDI68799.1"/>
    <property type="molecule type" value="Genomic_DNA"/>
</dbReference>
<dbReference type="PANTHER" id="PTHR44846:SF1">
    <property type="entry name" value="MANNOSYL-D-GLYCERATE TRANSPORT_METABOLISM SYSTEM REPRESSOR MNGR-RELATED"/>
    <property type="match status" value="1"/>
</dbReference>
<evidence type="ECO:0000313" key="5">
    <source>
        <dbReference type="EMBL" id="QDI68799.1"/>
    </source>
</evidence>
<keyword evidence="2" id="KW-0238">DNA-binding</keyword>